<dbReference type="WBParaSite" id="HDID_0000624001-mRNA-1">
    <property type="protein sequence ID" value="HDID_0000624001-mRNA-1"/>
    <property type="gene ID" value="HDID_0000624001"/>
</dbReference>
<proteinExistence type="predicted"/>
<evidence type="ECO:0000313" key="1">
    <source>
        <dbReference type="WBParaSite" id="HDID_0000624001-mRNA-1"/>
    </source>
</evidence>
<accession>A0A0R3SMS5</accession>
<reference evidence="1" key="1">
    <citation type="submission" date="2017-02" db="UniProtKB">
        <authorList>
            <consortium name="WormBaseParasite"/>
        </authorList>
    </citation>
    <scope>IDENTIFICATION</scope>
</reference>
<name>A0A0R3SMS5_HYMDI</name>
<sequence>LPPPDEGMEYDMDALRKALHYMLLGWAEPSDPIFIPLPRSAYQRHCAGEANRGIRRGTRIRVHTPIDSWDRVYRETRVDPVTGRKEELPLGYLRYPKPEEVRRRQRLLRARRGDFLENSSKLLAMKRAREARLKKLAAKRRREEGKAKEESIWLTIKLESDVILMDEDTKTLPIGHLIKPDGPSDIQTGVGLLQSGPLEVSIHDITNVISTEQKRRGLHFDTKFNNLFILQLDKSDELESDDTFLIVQIGNYAIPLKKSVLIFVPRGIPYKFVSIVPYSITALRFKFIPKRP</sequence>
<organism evidence="1">
    <name type="scientific">Hymenolepis diminuta</name>
    <name type="common">Rat tapeworm</name>
    <dbReference type="NCBI Taxonomy" id="6216"/>
    <lineage>
        <taxon>Eukaryota</taxon>
        <taxon>Metazoa</taxon>
        <taxon>Spiralia</taxon>
        <taxon>Lophotrochozoa</taxon>
        <taxon>Platyhelminthes</taxon>
        <taxon>Cestoda</taxon>
        <taxon>Eucestoda</taxon>
        <taxon>Cyclophyllidea</taxon>
        <taxon>Hymenolepididae</taxon>
        <taxon>Hymenolepis</taxon>
    </lineage>
</organism>
<protein>
    <submittedName>
        <fullName evidence="1">Velvet domain-containing protein</fullName>
    </submittedName>
</protein>
<dbReference type="AlphaFoldDB" id="A0A0R3SMS5"/>